<dbReference type="CDD" id="cd06558">
    <property type="entry name" value="crotonase-like"/>
    <property type="match status" value="1"/>
</dbReference>
<dbReference type="InterPro" id="IPR018376">
    <property type="entry name" value="Enoyl-CoA_hyd/isom_CS"/>
</dbReference>
<comment type="caution">
    <text evidence="4">The sequence shown here is derived from an EMBL/GenBank/DDBJ whole genome shotgun (WGS) entry which is preliminary data.</text>
</comment>
<dbReference type="SUPFAM" id="SSF52096">
    <property type="entry name" value="ClpP/crotonase"/>
    <property type="match status" value="1"/>
</dbReference>
<comment type="similarity">
    <text evidence="1 3">Belongs to the enoyl-CoA hydratase/isomerase family.</text>
</comment>
<evidence type="ECO:0000256" key="3">
    <source>
        <dbReference type="RuleBase" id="RU003707"/>
    </source>
</evidence>
<evidence type="ECO:0000256" key="1">
    <source>
        <dbReference type="ARBA" id="ARBA00005254"/>
    </source>
</evidence>
<sequence length="260" mass="27537">MTIRLTSPRPGVALITIDRPEKRNAFDVETDNRLRAIWPGIERDAAIRCIVLTGAGEKAFCAGADIPSYLPELRRRAETNMDDGTFGGMTRRVPTRKPIIAAINGDALGGGLELALASDIRLASAKARFGLPEVCVGVIAGGGGVTRLPRLLPPSLAAQMLLAGDMIDAETALVSGLVSRVYPNPAELIEAALDTAERIASNAPLAVERTLSLIRQSRSLSLAEALEAERAAFRDILATADSVEGIAAFAERRPADFKGV</sequence>
<reference evidence="4 5" key="1">
    <citation type="submission" date="2024-03" db="EMBL/GenBank/DDBJ databases">
        <title>Cognatishimia coralii sp. nov., a marine bacterium isolated from coral surrounding seawater.</title>
        <authorList>
            <person name="Liu X."/>
            <person name="Liu S."/>
            <person name="Sun H."/>
            <person name="Zhang Y."/>
        </authorList>
    </citation>
    <scope>NUCLEOTIDE SEQUENCE [LARGE SCALE GENOMIC DNA]</scope>
    <source>
        <strain evidence="4 5">D5M38</strain>
    </source>
</reference>
<organism evidence="4 5">
    <name type="scientific">Cognatishimia coralii</name>
    <dbReference type="NCBI Taxonomy" id="3083254"/>
    <lineage>
        <taxon>Bacteria</taxon>
        <taxon>Pseudomonadati</taxon>
        <taxon>Pseudomonadota</taxon>
        <taxon>Alphaproteobacteria</taxon>
        <taxon>Rhodobacterales</taxon>
        <taxon>Paracoccaceae</taxon>
        <taxon>Cognatishimia</taxon>
    </lineage>
</organism>
<gene>
    <name evidence="4" type="ORF">WG622_16125</name>
</gene>
<dbReference type="EMBL" id="JBBGAZ010000012">
    <property type="protein sequence ID" value="MEJ5219785.1"/>
    <property type="molecule type" value="Genomic_DNA"/>
</dbReference>
<evidence type="ECO:0000313" key="5">
    <source>
        <dbReference type="Proteomes" id="UP001368270"/>
    </source>
</evidence>
<keyword evidence="5" id="KW-1185">Reference proteome</keyword>
<dbReference type="PANTHER" id="PTHR11941:SF54">
    <property type="entry name" value="ENOYL-COA HYDRATASE, MITOCHONDRIAL"/>
    <property type="match status" value="1"/>
</dbReference>
<name>A0ABU8QK31_9RHOB</name>
<dbReference type="Pfam" id="PF00378">
    <property type="entry name" value="ECH_1"/>
    <property type="match status" value="1"/>
</dbReference>
<keyword evidence="2" id="KW-0456">Lyase</keyword>
<dbReference type="Gene3D" id="1.10.12.10">
    <property type="entry name" value="Lyase 2-enoyl-coa Hydratase, Chain A, domain 2"/>
    <property type="match status" value="1"/>
</dbReference>
<dbReference type="PANTHER" id="PTHR11941">
    <property type="entry name" value="ENOYL-COA HYDRATASE-RELATED"/>
    <property type="match status" value="1"/>
</dbReference>
<dbReference type="Proteomes" id="UP001368270">
    <property type="component" value="Unassembled WGS sequence"/>
</dbReference>
<dbReference type="RefSeq" id="WP_274576793.1">
    <property type="nucleotide sequence ID" value="NZ_JBBGAZ010000012.1"/>
</dbReference>
<proteinExistence type="inferred from homology"/>
<dbReference type="InterPro" id="IPR029045">
    <property type="entry name" value="ClpP/crotonase-like_dom_sf"/>
</dbReference>
<evidence type="ECO:0000313" key="4">
    <source>
        <dbReference type="EMBL" id="MEJ5219785.1"/>
    </source>
</evidence>
<evidence type="ECO:0000256" key="2">
    <source>
        <dbReference type="ARBA" id="ARBA00023239"/>
    </source>
</evidence>
<protein>
    <submittedName>
        <fullName evidence="4">Enoyl-CoA hydratase/isomerase family protein</fullName>
    </submittedName>
</protein>
<accession>A0ABU8QK31</accession>
<dbReference type="Gene3D" id="3.90.226.10">
    <property type="entry name" value="2-enoyl-CoA Hydratase, Chain A, domain 1"/>
    <property type="match status" value="1"/>
</dbReference>
<dbReference type="InterPro" id="IPR014748">
    <property type="entry name" value="Enoyl-CoA_hydra_C"/>
</dbReference>
<dbReference type="PROSITE" id="PS00166">
    <property type="entry name" value="ENOYL_COA_HYDRATASE"/>
    <property type="match status" value="1"/>
</dbReference>
<dbReference type="InterPro" id="IPR001753">
    <property type="entry name" value="Enoyl-CoA_hydra/iso"/>
</dbReference>